<feature type="compositionally biased region" description="Polar residues" evidence="1">
    <location>
        <begin position="37"/>
        <end position="55"/>
    </location>
</feature>
<sequence length="55" mass="6143">MDNAALEIETASMEPPENTMLPMKKRKKKYGTRIKHSTGTGTNQPGNRQSAPENR</sequence>
<evidence type="ECO:0000256" key="1">
    <source>
        <dbReference type="SAM" id="MobiDB-lite"/>
    </source>
</evidence>
<dbReference type="EMBL" id="MT142103">
    <property type="protein sequence ID" value="QJA74514.1"/>
    <property type="molecule type" value="Genomic_DNA"/>
</dbReference>
<gene>
    <name evidence="2" type="ORF">MM415A01985_0001</name>
</gene>
<reference evidence="2" key="1">
    <citation type="submission" date="2020-03" db="EMBL/GenBank/DDBJ databases">
        <title>The deep terrestrial virosphere.</title>
        <authorList>
            <person name="Holmfeldt K."/>
            <person name="Nilsson E."/>
            <person name="Simone D."/>
            <person name="Lopez-Fernandez M."/>
            <person name="Wu X."/>
            <person name="de Brujin I."/>
            <person name="Lundin D."/>
            <person name="Andersson A."/>
            <person name="Bertilsson S."/>
            <person name="Dopson M."/>
        </authorList>
    </citation>
    <scope>NUCLEOTIDE SEQUENCE</scope>
    <source>
        <strain evidence="2">MM415A01985</strain>
    </source>
</reference>
<evidence type="ECO:0000313" key="2">
    <source>
        <dbReference type="EMBL" id="QJA74514.1"/>
    </source>
</evidence>
<accession>A0A6M3JX81</accession>
<feature type="region of interest" description="Disordered" evidence="1">
    <location>
        <begin position="1"/>
        <end position="55"/>
    </location>
</feature>
<dbReference type="AlphaFoldDB" id="A0A6M3JX81"/>
<protein>
    <submittedName>
        <fullName evidence="2">Uncharacterized protein</fullName>
    </submittedName>
</protein>
<proteinExistence type="predicted"/>
<feature type="compositionally biased region" description="Basic residues" evidence="1">
    <location>
        <begin position="23"/>
        <end position="36"/>
    </location>
</feature>
<organism evidence="2">
    <name type="scientific">viral metagenome</name>
    <dbReference type="NCBI Taxonomy" id="1070528"/>
    <lineage>
        <taxon>unclassified sequences</taxon>
        <taxon>metagenomes</taxon>
        <taxon>organismal metagenomes</taxon>
    </lineage>
</organism>
<name>A0A6M3JX81_9ZZZZ</name>